<gene>
    <name evidence="1" type="ORF">COU31_04985</name>
</gene>
<sequence>MDGKFHNSIVKTLAYFDYFDHPLTATELYCFLFLPQHASYADFIRELDKLEYKSSSIGFERFNGFYFLRGRQDCVDIRRAKTVDNDRKNHLASKAVRKLRYAPFVRAVFICNNTALEMARPNSDIDVVIIIKSGRLWIGRLLVTLILSVFRLRRTRHKITNRICLSFYATDKALDFSNLQIAKPDIGLMYWIAQFTAIYDPNDIGQEIFNRNQWIRGYLPNALQINTMSGRFYTRDNWLSRVWKKFWEMAWGGTYGDLVENQARLIQKAKMKRNLHSVQNEPDTRVVISDEILKFHENDRRLEYKEKWEAKVKEYLFN</sequence>
<accession>A0A2M6W2S3</accession>
<proteinExistence type="predicted"/>
<reference evidence="2" key="1">
    <citation type="submission" date="2017-09" db="EMBL/GenBank/DDBJ databases">
        <title>Depth-based differentiation of microbial function through sediment-hosted aquifers and enrichment of novel symbionts in the deep terrestrial subsurface.</title>
        <authorList>
            <person name="Probst A.J."/>
            <person name="Ladd B."/>
            <person name="Jarett J.K."/>
            <person name="Geller-Mcgrath D.E."/>
            <person name="Sieber C.M.K."/>
            <person name="Emerson J.B."/>
            <person name="Anantharaman K."/>
            <person name="Thomas B.C."/>
            <person name="Malmstrom R."/>
            <person name="Stieglmeier M."/>
            <person name="Klingl A."/>
            <person name="Woyke T."/>
            <person name="Ryan C.M."/>
            <person name="Banfield J.F."/>
        </authorList>
    </citation>
    <scope>NUCLEOTIDE SEQUENCE [LARGE SCALE GENOMIC DNA]</scope>
</reference>
<name>A0A2M6W2S3_9BACT</name>
<evidence type="ECO:0008006" key="3">
    <source>
        <dbReference type="Google" id="ProtNLM"/>
    </source>
</evidence>
<dbReference type="EMBL" id="PFBX01000054">
    <property type="protein sequence ID" value="PIT87099.1"/>
    <property type="molecule type" value="Genomic_DNA"/>
</dbReference>
<dbReference type="AlphaFoldDB" id="A0A2M6W2S3"/>
<protein>
    <recommendedName>
        <fullName evidence="3">Polymerase nucleotidyl transferase domain-containing protein</fullName>
    </recommendedName>
</protein>
<evidence type="ECO:0000313" key="2">
    <source>
        <dbReference type="Proteomes" id="UP000231183"/>
    </source>
</evidence>
<evidence type="ECO:0000313" key="1">
    <source>
        <dbReference type="EMBL" id="PIT87099.1"/>
    </source>
</evidence>
<organism evidence="1 2">
    <name type="scientific">Candidatus Magasanikbacteria bacterium CG10_big_fil_rev_8_21_14_0_10_40_10</name>
    <dbReference type="NCBI Taxonomy" id="1974648"/>
    <lineage>
        <taxon>Bacteria</taxon>
        <taxon>Candidatus Magasanikiibacteriota</taxon>
    </lineage>
</organism>
<dbReference type="Proteomes" id="UP000231183">
    <property type="component" value="Unassembled WGS sequence"/>
</dbReference>
<comment type="caution">
    <text evidence="1">The sequence shown here is derived from an EMBL/GenBank/DDBJ whole genome shotgun (WGS) entry which is preliminary data.</text>
</comment>